<dbReference type="PANTHER" id="PTHR45527">
    <property type="entry name" value="NONRIBOSOMAL PEPTIDE SYNTHETASE"/>
    <property type="match status" value="1"/>
</dbReference>
<dbReference type="Gene3D" id="1.10.1200.10">
    <property type="entry name" value="ACP-like"/>
    <property type="match status" value="1"/>
</dbReference>
<dbReference type="Proteomes" id="UP001183246">
    <property type="component" value="Unassembled WGS sequence"/>
</dbReference>
<evidence type="ECO:0000256" key="1">
    <source>
        <dbReference type="ARBA" id="ARBA00001957"/>
    </source>
</evidence>
<evidence type="ECO:0000256" key="2">
    <source>
        <dbReference type="ARBA" id="ARBA00022450"/>
    </source>
</evidence>
<dbReference type="EMBL" id="JAVREL010000157">
    <property type="protein sequence ID" value="MDT0347891.1"/>
    <property type="molecule type" value="Genomic_DNA"/>
</dbReference>
<feature type="domain" description="Carrier" evidence="4">
    <location>
        <begin position="1"/>
        <end position="54"/>
    </location>
</feature>
<keyword evidence="6" id="KW-1185">Reference proteome</keyword>
<dbReference type="PANTHER" id="PTHR45527:SF1">
    <property type="entry name" value="FATTY ACID SYNTHASE"/>
    <property type="match status" value="1"/>
</dbReference>
<accession>A0ABU2N1U8</accession>
<evidence type="ECO:0000256" key="3">
    <source>
        <dbReference type="ARBA" id="ARBA00022553"/>
    </source>
</evidence>
<keyword evidence="2" id="KW-0596">Phosphopantetheine</keyword>
<name>A0ABU2N1U8_9ACTN</name>
<gene>
    <name evidence="5" type="ORF">RM590_35840</name>
</gene>
<dbReference type="InterPro" id="IPR001242">
    <property type="entry name" value="Condensation_dom"/>
</dbReference>
<dbReference type="PROSITE" id="PS00012">
    <property type="entry name" value="PHOSPHOPANTETHEINE"/>
    <property type="match status" value="1"/>
</dbReference>
<keyword evidence="3" id="KW-0597">Phosphoprotein</keyword>
<dbReference type="InterPro" id="IPR036736">
    <property type="entry name" value="ACP-like_sf"/>
</dbReference>
<feature type="non-terminal residue" evidence="5">
    <location>
        <position position="111"/>
    </location>
</feature>
<dbReference type="SUPFAM" id="SSF47336">
    <property type="entry name" value="ACP-like"/>
    <property type="match status" value="1"/>
</dbReference>
<dbReference type="Gene3D" id="3.30.559.10">
    <property type="entry name" value="Chloramphenicol acetyltransferase-like domain"/>
    <property type="match status" value="1"/>
</dbReference>
<reference evidence="6" key="1">
    <citation type="submission" date="2023-07" db="EMBL/GenBank/DDBJ databases">
        <title>30 novel species of actinomycetes from the DSMZ collection.</title>
        <authorList>
            <person name="Nouioui I."/>
        </authorList>
    </citation>
    <scope>NUCLEOTIDE SEQUENCE [LARGE SCALE GENOMIC DNA]</scope>
    <source>
        <strain evidence="6">DSM 44938</strain>
    </source>
</reference>
<dbReference type="Pfam" id="PF00550">
    <property type="entry name" value="PP-binding"/>
    <property type="match status" value="1"/>
</dbReference>
<evidence type="ECO:0000313" key="6">
    <source>
        <dbReference type="Proteomes" id="UP001183246"/>
    </source>
</evidence>
<comment type="cofactor">
    <cofactor evidence="1">
        <name>pantetheine 4'-phosphate</name>
        <dbReference type="ChEBI" id="CHEBI:47942"/>
    </cofactor>
</comment>
<comment type="caution">
    <text evidence="5">The sequence shown here is derived from an EMBL/GenBank/DDBJ whole genome shotgun (WGS) entry which is preliminary data.</text>
</comment>
<dbReference type="SUPFAM" id="SSF52777">
    <property type="entry name" value="CoA-dependent acyltransferases"/>
    <property type="match status" value="1"/>
</dbReference>
<feature type="non-terminal residue" evidence="5">
    <location>
        <position position="1"/>
    </location>
</feature>
<dbReference type="InterPro" id="IPR023213">
    <property type="entry name" value="CAT-like_dom_sf"/>
</dbReference>
<proteinExistence type="predicted"/>
<dbReference type="RefSeq" id="WP_311708989.1">
    <property type="nucleotide sequence ID" value="NZ_JAVREL010000157.1"/>
</dbReference>
<dbReference type="InterPro" id="IPR006162">
    <property type="entry name" value="Ppantetheine_attach_site"/>
</dbReference>
<organism evidence="5 6">
    <name type="scientific">Streptomyces litchfieldiae</name>
    <dbReference type="NCBI Taxonomy" id="3075543"/>
    <lineage>
        <taxon>Bacteria</taxon>
        <taxon>Bacillati</taxon>
        <taxon>Actinomycetota</taxon>
        <taxon>Actinomycetes</taxon>
        <taxon>Kitasatosporales</taxon>
        <taxon>Streptomycetaceae</taxon>
        <taxon>Streptomyces</taxon>
    </lineage>
</organism>
<evidence type="ECO:0000259" key="4">
    <source>
        <dbReference type="PROSITE" id="PS50075"/>
    </source>
</evidence>
<dbReference type="InterPro" id="IPR009081">
    <property type="entry name" value="PP-bd_ACP"/>
</dbReference>
<protein>
    <submittedName>
        <fullName evidence="5">Phosphopantetheine-binding protein</fullName>
    </submittedName>
</protein>
<dbReference type="PROSITE" id="PS50075">
    <property type="entry name" value="CARRIER"/>
    <property type="match status" value="1"/>
</dbReference>
<dbReference type="Pfam" id="PF00668">
    <property type="entry name" value="Condensation"/>
    <property type="match status" value="1"/>
</dbReference>
<sequence length="111" mass="12467">VGVDDDFFELGGHSLLATRLVSRVRSVMGLEVSVRDLFERPTVRGLATRVGGRDRTRPLLRRAARSGRVPASYSQQRMWFIEQLESTGSLYNVPLALRLSGRLDRVALERA</sequence>
<evidence type="ECO:0000313" key="5">
    <source>
        <dbReference type="EMBL" id="MDT0347891.1"/>
    </source>
</evidence>